<dbReference type="SUPFAM" id="SSF50475">
    <property type="entry name" value="FMN-binding split barrel"/>
    <property type="match status" value="1"/>
</dbReference>
<keyword evidence="4" id="KW-1185">Reference proteome</keyword>
<name>A0ABU4THS8_9PSEU</name>
<gene>
    <name evidence="3" type="ORF">SK571_00335</name>
</gene>
<reference evidence="3 4" key="1">
    <citation type="submission" date="2023-11" db="EMBL/GenBank/DDBJ databases">
        <title>Lentzea sokolovensis, sp. nov., Lentzea kristufkii, sp. nov., and Lentzea miocenensis, sp. nov., rare actinobacteria from Sokolov Coal Basin, Miocene lacustrine sediment, Czech Republic.</title>
        <authorList>
            <person name="Lara A."/>
            <person name="Kotroba L."/>
            <person name="Nouioui I."/>
            <person name="Neumann-Schaal M."/>
            <person name="Mast Y."/>
            <person name="Chronakova A."/>
        </authorList>
    </citation>
    <scope>NUCLEOTIDE SEQUENCE [LARGE SCALE GENOMIC DNA]</scope>
    <source>
        <strain evidence="3 4">BCCO 10_0798</strain>
    </source>
</reference>
<evidence type="ECO:0000313" key="4">
    <source>
        <dbReference type="Proteomes" id="UP001271792"/>
    </source>
</evidence>
<dbReference type="PANTHER" id="PTHR35176:SF6">
    <property type="entry name" value="HEME OXYGENASE HI_0854-RELATED"/>
    <property type="match status" value="1"/>
</dbReference>
<dbReference type="Gene3D" id="2.30.110.10">
    <property type="entry name" value="Electron Transport, Fmn-binding Protein, Chain A"/>
    <property type="match status" value="1"/>
</dbReference>
<sequence>MLPESARSVLESKALGHLVTLGTDGSPQVTIVWVGLDGDEIVSGHLAQHQKVRNIRNDGRVVLSVETPNINDHGLQEYLVVYGTARITEGGAPELLQRLAHTYLGPEVKFPPMDNPPPGFVTRIKVDRVAGVGPWAS</sequence>
<dbReference type="InterPro" id="IPR011576">
    <property type="entry name" value="Pyridox_Oxase_N"/>
</dbReference>
<dbReference type="InterPro" id="IPR012349">
    <property type="entry name" value="Split_barrel_FMN-bd"/>
</dbReference>
<protein>
    <submittedName>
        <fullName evidence="3">PPOX class F420-dependent oxidoreductase</fullName>
    </submittedName>
</protein>
<evidence type="ECO:0000259" key="2">
    <source>
        <dbReference type="Pfam" id="PF01243"/>
    </source>
</evidence>
<dbReference type="RefSeq" id="WP_319981999.1">
    <property type="nucleotide sequence ID" value="NZ_JAXAVV010000001.1"/>
</dbReference>
<dbReference type="Proteomes" id="UP001271792">
    <property type="component" value="Unassembled WGS sequence"/>
</dbReference>
<dbReference type="InterPro" id="IPR019920">
    <property type="entry name" value="F420-binding_dom_put"/>
</dbReference>
<organism evidence="3 4">
    <name type="scientific">Lentzea kristufekii</name>
    <dbReference type="NCBI Taxonomy" id="3095430"/>
    <lineage>
        <taxon>Bacteria</taxon>
        <taxon>Bacillati</taxon>
        <taxon>Actinomycetota</taxon>
        <taxon>Actinomycetes</taxon>
        <taxon>Pseudonocardiales</taxon>
        <taxon>Pseudonocardiaceae</taxon>
        <taxon>Lentzea</taxon>
    </lineage>
</organism>
<dbReference type="PANTHER" id="PTHR35176">
    <property type="entry name" value="HEME OXYGENASE HI_0854-RELATED"/>
    <property type="match status" value="1"/>
</dbReference>
<feature type="domain" description="Pyridoxamine 5'-phosphate oxidase N-terminal" evidence="2">
    <location>
        <begin position="3"/>
        <end position="131"/>
    </location>
</feature>
<accession>A0ABU4THS8</accession>
<proteinExistence type="predicted"/>
<evidence type="ECO:0000313" key="3">
    <source>
        <dbReference type="EMBL" id="MDX8047813.1"/>
    </source>
</evidence>
<dbReference type="EMBL" id="JAXAVV010000001">
    <property type="protein sequence ID" value="MDX8047813.1"/>
    <property type="molecule type" value="Genomic_DNA"/>
</dbReference>
<evidence type="ECO:0000256" key="1">
    <source>
        <dbReference type="ARBA" id="ARBA00023002"/>
    </source>
</evidence>
<keyword evidence="1" id="KW-0560">Oxidoreductase</keyword>
<dbReference type="NCBIfam" id="TIGR03618">
    <property type="entry name" value="Rv1155_F420"/>
    <property type="match status" value="1"/>
</dbReference>
<dbReference type="InterPro" id="IPR052019">
    <property type="entry name" value="F420H2_bilvrd_red/Heme_oxyg"/>
</dbReference>
<dbReference type="Pfam" id="PF01243">
    <property type="entry name" value="PNPOx_N"/>
    <property type="match status" value="1"/>
</dbReference>
<comment type="caution">
    <text evidence="3">The sequence shown here is derived from an EMBL/GenBank/DDBJ whole genome shotgun (WGS) entry which is preliminary data.</text>
</comment>